<reference evidence="6 7" key="1">
    <citation type="submission" date="2013-12" db="EMBL/GenBank/DDBJ databases">
        <title>NBRP : Genome information of microbial organism related human and environment.</title>
        <authorList>
            <person name="Hattori M."/>
            <person name="Oshima K."/>
            <person name="Inaba H."/>
            <person name="Suda W."/>
            <person name="Sakamoto M."/>
            <person name="Iino T."/>
            <person name="Kitahara M."/>
            <person name="Oshida Y."/>
            <person name="Iida T."/>
            <person name="Kudo T."/>
            <person name="Itoh T."/>
            <person name="Ahmed I."/>
            <person name="Ohkuma M."/>
        </authorList>
    </citation>
    <scope>NUCLEOTIDE SEQUENCE [LARGE SCALE GENOMIC DNA]</scope>
    <source>
        <strain evidence="6 7">JCM 21738</strain>
    </source>
</reference>
<dbReference type="InterPro" id="IPR014017">
    <property type="entry name" value="DNA_helicase_UvrD-like_C"/>
</dbReference>
<keyword evidence="4" id="KW-0067">ATP-binding</keyword>
<dbReference type="GO" id="GO:0005829">
    <property type="term" value="C:cytosol"/>
    <property type="evidence" value="ECO:0007669"/>
    <property type="project" value="TreeGrafter"/>
</dbReference>
<evidence type="ECO:0000256" key="4">
    <source>
        <dbReference type="ARBA" id="ARBA00022840"/>
    </source>
</evidence>
<evidence type="ECO:0000256" key="1">
    <source>
        <dbReference type="ARBA" id="ARBA00022741"/>
    </source>
</evidence>
<dbReference type="GO" id="GO:0000725">
    <property type="term" value="P:recombinational repair"/>
    <property type="evidence" value="ECO:0007669"/>
    <property type="project" value="TreeGrafter"/>
</dbReference>
<name>W4RXC2_9BACI</name>
<proteinExistence type="predicted"/>
<evidence type="ECO:0000313" key="6">
    <source>
        <dbReference type="EMBL" id="GAE48314.1"/>
    </source>
</evidence>
<dbReference type="eggNOG" id="COG0210">
    <property type="taxonomic scope" value="Bacteria"/>
</dbReference>
<dbReference type="InterPro" id="IPR000212">
    <property type="entry name" value="DNA_helicase_UvrD/REP"/>
</dbReference>
<dbReference type="GO" id="GO:0016787">
    <property type="term" value="F:hydrolase activity"/>
    <property type="evidence" value="ECO:0007669"/>
    <property type="project" value="UniProtKB-KW"/>
</dbReference>
<protein>
    <submittedName>
        <fullName evidence="6">ATP-dependent DNA helicase</fullName>
    </submittedName>
</protein>
<dbReference type="RefSeq" id="WP_023626046.1">
    <property type="nucleotide sequence ID" value="NZ_BAUW01000158.1"/>
</dbReference>
<keyword evidence="1" id="KW-0547">Nucleotide-binding</keyword>
<dbReference type="EMBL" id="BAUW01000158">
    <property type="protein sequence ID" value="GAE48314.1"/>
    <property type="molecule type" value="Genomic_DNA"/>
</dbReference>
<dbReference type="PANTHER" id="PTHR11070:SF67">
    <property type="entry name" value="DNA 3'-5' HELICASE"/>
    <property type="match status" value="1"/>
</dbReference>
<comment type="caution">
    <text evidence="6">The sequence shown here is derived from an EMBL/GenBank/DDBJ whole genome shotgun (WGS) entry which is preliminary data.</text>
</comment>
<keyword evidence="2" id="KW-0378">Hydrolase</keyword>
<feature type="domain" description="UvrD-like helicase C-terminal" evidence="5">
    <location>
        <begin position="92"/>
        <end position="233"/>
    </location>
</feature>
<evidence type="ECO:0000313" key="7">
    <source>
        <dbReference type="Proteomes" id="UP000018949"/>
    </source>
</evidence>
<gene>
    <name evidence="6" type="ORF">JCM21738_5422</name>
</gene>
<accession>W4RXC2</accession>
<dbReference type="Gene3D" id="3.40.50.300">
    <property type="entry name" value="P-loop containing nucleotide triphosphate hydrolases"/>
    <property type="match status" value="1"/>
</dbReference>
<dbReference type="SUPFAM" id="SSF52540">
    <property type="entry name" value="P-loop containing nucleoside triphosphate hydrolases"/>
    <property type="match status" value="1"/>
</dbReference>
<evidence type="ECO:0000259" key="5">
    <source>
        <dbReference type="Pfam" id="PF13361"/>
    </source>
</evidence>
<keyword evidence="7" id="KW-1185">Reference proteome</keyword>
<organism evidence="6 7">
    <name type="scientific">Mesobacillus boroniphilus JCM 21738</name>
    <dbReference type="NCBI Taxonomy" id="1294265"/>
    <lineage>
        <taxon>Bacteria</taxon>
        <taxon>Bacillati</taxon>
        <taxon>Bacillota</taxon>
        <taxon>Bacilli</taxon>
        <taxon>Bacillales</taxon>
        <taxon>Bacillaceae</taxon>
        <taxon>Mesobacillus</taxon>
    </lineage>
</organism>
<dbReference type="AlphaFoldDB" id="W4RXC2"/>
<dbReference type="PANTHER" id="PTHR11070">
    <property type="entry name" value="UVRD / RECB / PCRA DNA HELICASE FAMILY MEMBER"/>
    <property type="match status" value="1"/>
</dbReference>
<dbReference type="GO" id="GO:0005524">
    <property type="term" value="F:ATP binding"/>
    <property type="evidence" value="ECO:0007669"/>
    <property type="project" value="UniProtKB-KW"/>
</dbReference>
<sequence length="264" mass="30902">MYEKKVIGTQKEIALWLDQYAPKILKKLGIVDNNRAAILVRGKVTGNIIDENLKIKHKFFNNTPLDNDSNLWSQLFKELLLILFDKNINKFDMVQKYLDLNLDKRNAKYILEQLQELSTNLESNPYDISNYEQELIKLAKVIIPNGEKEKSKMLLNDVLNNNEHINSYLPAKKDEIQIMTLHKSKGLEFDIVFHLDLYNYILPNPQNDQTQDINLHYVGITRAKKGLFLIWSTERFNASGERKMGVQSDFLAKGHLRRLRMWLP</sequence>
<dbReference type="Proteomes" id="UP000018949">
    <property type="component" value="Unassembled WGS sequence"/>
</dbReference>
<dbReference type="GO" id="GO:0003677">
    <property type="term" value="F:DNA binding"/>
    <property type="evidence" value="ECO:0007669"/>
    <property type="project" value="InterPro"/>
</dbReference>
<evidence type="ECO:0000256" key="2">
    <source>
        <dbReference type="ARBA" id="ARBA00022801"/>
    </source>
</evidence>
<dbReference type="GO" id="GO:0043138">
    <property type="term" value="F:3'-5' DNA helicase activity"/>
    <property type="evidence" value="ECO:0007669"/>
    <property type="project" value="TreeGrafter"/>
</dbReference>
<evidence type="ECO:0000256" key="3">
    <source>
        <dbReference type="ARBA" id="ARBA00022806"/>
    </source>
</evidence>
<dbReference type="InterPro" id="IPR027417">
    <property type="entry name" value="P-loop_NTPase"/>
</dbReference>
<keyword evidence="3 6" id="KW-0347">Helicase</keyword>
<dbReference type="Pfam" id="PF13361">
    <property type="entry name" value="UvrD_C"/>
    <property type="match status" value="1"/>
</dbReference>